<reference evidence="3" key="2">
    <citation type="submission" date="2015-01" db="EMBL/GenBank/DDBJ databases">
        <title>Evolutionary Origins and Diversification of the Mycorrhizal Mutualists.</title>
        <authorList>
            <consortium name="DOE Joint Genome Institute"/>
            <consortium name="Mycorrhizal Genomics Consortium"/>
            <person name="Kohler A."/>
            <person name="Kuo A."/>
            <person name="Nagy L.G."/>
            <person name="Floudas D."/>
            <person name="Copeland A."/>
            <person name="Barry K.W."/>
            <person name="Cichocki N."/>
            <person name="Veneault-Fourrey C."/>
            <person name="LaButti K."/>
            <person name="Lindquist E.A."/>
            <person name="Lipzen A."/>
            <person name="Lundell T."/>
            <person name="Morin E."/>
            <person name="Murat C."/>
            <person name="Riley R."/>
            <person name="Ohm R."/>
            <person name="Sun H."/>
            <person name="Tunlid A."/>
            <person name="Henrissat B."/>
            <person name="Grigoriev I.V."/>
            <person name="Hibbett D.S."/>
            <person name="Martin F."/>
        </authorList>
    </citation>
    <scope>NUCLEOTIDE SEQUENCE [LARGE SCALE GENOMIC DNA]</scope>
    <source>
        <strain evidence="3">F 1598</strain>
    </source>
</reference>
<protein>
    <submittedName>
        <fullName evidence="2">Uncharacterized protein</fullName>
    </submittedName>
</protein>
<organism evidence="2 3">
    <name type="scientific">Piloderma croceum (strain F 1598)</name>
    <dbReference type="NCBI Taxonomy" id="765440"/>
    <lineage>
        <taxon>Eukaryota</taxon>
        <taxon>Fungi</taxon>
        <taxon>Dikarya</taxon>
        <taxon>Basidiomycota</taxon>
        <taxon>Agaricomycotina</taxon>
        <taxon>Agaricomycetes</taxon>
        <taxon>Agaricomycetidae</taxon>
        <taxon>Atheliales</taxon>
        <taxon>Atheliaceae</taxon>
        <taxon>Piloderma</taxon>
    </lineage>
</organism>
<feature type="region of interest" description="Disordered" evidence="1">
    <location>
        <begin position="155"/>
        <end position="187"/>
    </location>
</feature>
<dbReference type="OrthoDB" id="3363286at2759"/>
<dbReference type="EMBL" id="KN832972">
    <property type="protein sequence ID" value="KIM91073.1"/>
    <property type="molecule type" value="Genomic_DNA"/>
</dbReference>
<keyword evidence="3" id="KW-1185">Reference proteome</keyword>
<name>A0A0C3BWZ3_PILCF</name>
<dbReference type="InParanoid" id="A0A0C3BWZ3"/>
<reference evidence="2 3" key="1">
    <citation type="submission" date="2014-04" db="EMBL/GenBank/DDBJ databases">
        <authorList>
            <consortium name="DOE Joint Genome Institute"/>
            <person name="Kuo A."/>
            <person name="Tarkka M."/>
            <person name="Buscot F."/>
            <person name="Kohler A."/>
            <person name="Nagy L.G."/>
            <person name="Floudas D."/>
            <person name="Copeland A."/>
            <person name="Barry K.W."/>
            <person name="Cichocki N."/>
            <person name="Veneault-Fourrey C."/>
            <person name="LaButti K."/>
            <person name="Lindquist E.A."/>
            <person name="Lipzen A."/>
            <person name="Lundell T."/>
            <person name="Morin E."/>
            <person name="Murat C."/>
            <person name="Sun H."/>
            <person name="Tunlid A."/>
            <person name="Henrissat B."/>
            <person name="Grigoriev I.V."/>
            <person name="Hibbett D.S."/>
            <person name="Martin F."/>
            <person name="Nordberg H.P."/>
            <person name="Cantor M.N."/>
            <person name="Hua S.X."/>
        </authorList>
    </citation>
    <scope>NUCLEOTIDE SEQUENCE [LARGE SCALE GENOMIC DNA]</scope>
    <source>
        <strain evidence="2 3">F 1598</strain>
    </source>
</reference>
<dbReference type="HOGENOM" id="CLU_048619_0_0_1"/>
<proteinExistence type="predicted"/>
<accession>A0A0C3BWZ3</accession>
<evidence type="ECO:0000256" key="1">
    <source>
        <dbReference type="SAM" id="MobiDB-lite"/>
    </source>
</evidence>
<evidence type="ECO:0000313" key="2">
    <source>
        <dbReference type="EMBL" id="KIM91073.1"/>
    </source>
</evidence>
<dbReference type="AlphaFoldDB" id="A0A0C3BWZ3"/>
<dbReference type="STRING" id="765440.A0A0C3BWZ3"/>
<feature type="region of interest" description="Disordered" evidence="1">
    <location>
        <begin position="226"/>
        <end position="252"/>
    </location>
</feature>
<feature type="compositionally biased region" description="Basic and acidic residues" evidence="1">
    <location>
        <begin position="243"/>
        <end position="252"/>
    </location>
</feature>
<gene>
    <name evidence="2" type="ORF">PILCRDRAFT_811590</name>
</gene>
<evidence type="ECO:0000313" key="3">
    <source>
        <dbReference type="Proteomes" id="UP000054166"/>
    </source>
</evidence>
<dbReference type="Proteomes" id="UP000054166">
    <property type="component" value="Unassembled WGS sequence"/>
</dbReference>
<sequence>MRLPSPRMARPAQSLVPDGLEHPKYKSRRSYIGIYIICWKYALGQLAERGHYKSLSPNLSIHSLMSSHVAHLLRVRVLQELELLADCLQTRPQGSDGTTLIRRLTRAEWKSIKSTGVIPYGNAVAVVVVPPLNRDPTTKMRPQASVDAAAIRQDISTDDHTSPRPLPPLSTLHPVTEPSDHDDLPNYLPSSKVPLYNGLSLFPSRSQRAVLHARLTRLVSIERRARYREHGRPENSATPQSTEPKDKRVGGDQKASHAFLLVSDEKTALRADMAATAIALWRVRMWEGAGWEEFGGGRSGWEFRSP</sequence>